<feature type="compositionally biased region" description="Polar residues" evidence="2">
    <location>
        <begin position="491"/>
        <end position="502"/>
    </location>
</feature>
<feature type="region of interest" description="Disordered" evidence="2">
    <location>
        <begin position="39"/>
        <end position="69"/>
    </location>
</feature>
<dbReference type="AlphaFoldDB" id="A0A1I8MWV7"/>
<keyword evidence="1" id="KW-0694">RNA-binding</keyword>
<dbReference type="Gene3D" id="2.30.30.140">
    <property type="match status" value="1"/>
</dbReference>
<feature type="region of interest" description="Disordered" evidence="2">
    <location>
        <begin position="222"/>
        <end position="254"/>
    </location>
</feature>
<dbReference type="OrthoDB" id="9995375at2759"/>
<dbReference type="PROSITE" id="PS50084">
    <property type="entry name" value="KH_TYPE_1"/>
    <property type="match status" value="2"/>
</dbReference>
<feature type="transmembrane region" description="Helical" evidence="3">
    <location>
        <begin position="12"/>
        <end position="33"/>
    </location>
</feature>
<dbReference type="InterPro" id="IPR004087">
    <property type="entry name" value="KH_dom"/>
</dbReference>
<dbReference type="PANTHER" id="PTHR22948">
    <property type="entry name" value="TUDOR DOMAIN CONTAINING PROTEIN"/>
    <property type="match status" value="1"/>
</dbReference>
<dbReference type="CDD" id="cd00105">
    <property type="entry name" value="KH-I"/>
    <property type="match status" value="1"/>
</dbReference>
<evidence type="ECO:0000313" key="5">
    <source>
        <dbReference type="EnsemblMetazoa" id="MDOA009255-PA"/>
    </source>
</evidence>
<dbReference type="InterPro" id="IPR050621">
    <property type="entry name" value="Tudor_domain_containing"/>
</dbReference>
<sequence length="606" mass="67841">MFRNTVLSNTPTYKLILGFGLCTLGGAMLYAYFKQRDEDDEDQKQDNRNHSQKPKAISRQGSQATKQAQKDVKVEFKITNEHVALIAGRQGANLKSIQDRTQTSIHFRDKDDAHKMCEITGYPDNVKEARAILLKEIERSPIVKEEIYVPQSVCGKIMGRCGEAMQEICRLSLAKVSVDAGVRSANTRRITITGNRQQVNIARKMIEDKIEEDDNLRKAVQEVEQKREPRRSPANSVNSSMYSSQTSLSSHLPPREKLMAARNDEKPMEVYVSAIASPAKFWVQLIGPQTKKLDDLVANMTAYYSNAENRAMHQIHEPYLGQIVATVFKHDNKWYRAEVVGILPNQYNPNEVVLDLYFVDYGDSEYVLPHEIFELRTDFLTLRFQAVECFLANVKSTLINDPQTWEPQSIEFFEDFTQVARWKKLISRVVTYKDRVKTLTGNAAAREGSPIPGVELYDIQEGIEINLGHMMISHGYALPTSEDYPRAMSPYTASLSNSNDALTSSTTSSVKPQSPQPPLSPAAYSNDADAAEDALIEEQLKHLKTVTPFDKYVNGNNIAAAVTKMSPSEFLNGGQAATAGNANIMTTNGHHHATAPSTLFNGNPQR</sequence>
<feature type="region of interest" description="Disordered" evidence="2">
    <location>
        <begin position="489"/>
        <end position="527"/>
    </location>
</feature>
<evidence type="ECO:0000256" key="1">
    <source>
        <dbReference type="PROSITE-ProRule" id="PRU00117"/>
    </source>
</evidence>
<dbReference type="GO" id="GO:0007283">
    <property type="term" value="P:spermatogenesis"/>
    <property type="evidence" value="ECO:0007669"/>
    <property type="project" value="TreeGrafter"/>
</dbReference>
<gene>
    <name evidence="5" type="primary">101898772</name>
</gene>
<dbReference type="Pfam" id="PF00567">
    <property type="entry name" value="TUDOR"/>
    <property type="match status" value="1"/>
</dbReference>
<dbReference type="SMART" id="SM00333">
    <property type="entry name" value="TUDOR"/>
    <property type="match status" value="1"/>
</dbReference>
<dbReference type="eggNOG" id="KOG2279">
    <property type="taxonomic scope" value="Eukaryota"/>
</dbReference>
<dbReference type="EnsemblMetazoa" id="MDOA009255-RA">
    <property type="protein sequence ID" value="MDOA009255-PA"/>
    <property type="gene ID" value="MDOA009255"/>
</dbReference>
<dbReference type="Gene3D" id="3.30.1370.10">
    <property type="entry name" value="K Homology domain, type 1"/>
    <property type="match status" value="2"/>
</dbReference>
<evidence type="ECO:0000259" key="4">
    <source>
        <dbReference type="PROSITE" id="PS50304"/>
    </source>
</evidence>
<feature type="compositionally biased region" description="Low complexity" evidence="2">
    <location>
        <begin position="239"/>
        <end position="250"/>
    </location>
</feature>
<feature type="region of interest" description="Disordered" evidence="2">
    <location>
        <begin position="586"/>
        <end position="606"/>
    </location>
</feature>
<keyword evidence="3" id="KW-0812">Transmembrane</keyword>
<dbReference type="Pfam" id="PF00013">
    <property type="entry name" value="KH_1"/>
    <property type="match status" value="2"/>
</dbReference>
<dbReference type="Gene3D" id="2.40.50.90">
    <property type="match status" value="1"/>
</dbReference>
<keyword evidence="3" id="KW-1133">Transmembrane helix</keyword>
<dbReference type="GO" id="GO:0043186">
    <property type="term" value="C:P granule"/>
    <property type="evidence" value="ECO:0007669"/>
    <property type="project" value="TreeGrafter"/>
</dbReference>
<dbReference type="RefSeq" id="XP_005179594.2">
    <property type="nucleotide sequence ID" value="XM_005179537.4"/>
</dbReference>
<dbReference type="VEuPathDB" id="VectorBase:MDOA009255"/>
<accession>A0A1I8MWV7</accession>
<feature type="compositionally biased region" description="Basic and acidic residues" evidence="2">
    <location>
        <begin position="222"/>
        <end position="231"/>
    </location>
</feature>
<dbReference type="CDD" id="cd20412">
    <property type="entry name" value="Tudor_TDRD2"/>
    <property type="match status" value="1"/>
</dbReference>
<dbReference type="GO" id="GO:0030719">
    <property type="term" value="P:P granule organization"/>
    <property type="evidence" value="ECO:0007669"/>
    <property type="project" value="TreeGrafter"/>
</dbReference>
<dbReference type="GO" id="GO:0005739">
    <property type="term" value="C:mitochondrion"/>
    <property type="evidence" value="ECO:0007669"/>
    <property type="project" value="UniProtKB-ARBA"/>
</dbReference>
<dbReference type="GO" id="GO:0003723">
    <property type="term" value="F:RNA binding"/>
    <property type="evidence" value="ECO:0007669"/>
    <property type="project" value="UniProtKB-UniRule"/>
</dbReference>
<proteinExistence type="predicted"/>
<dbReference type="GO" id="GO:0034587">
    <property type="term" value="P:piRNA processing"/>
    <property type="evidence" value="ECO:0007669"/>
    <property type="project" value="TreeGrafter"/>
</dbReference>
<keyword evidence="3" id="KW-0472">Membrane</keyword>
<reference evidence="5" key="1">
    <citation type="submission" date="2020-05" db="UniProtKB">
        <authorList>
            <consortium name="EnsemblMetazoa"/>
        </authorList>
    </citation>
    <scope>IDENTIFICATION</scope>
    <source>
        <strain evidence="5">Aabys</strain>
    </source>
</reference>
<dbReference type="VEuPathDB" id="VectorBase:MDOMA2_003149"/>
<dbReference type="STRING" id="7370.A0A1I8MWV7"/>
<name>A0A1I8MWV7_MUSDO</name>
<protein>
    <recommendedName>
        <fullName evidence="4">Tudor domain-containing protein</fullName>
    </recommendedName>
</protein>
<dbReference type="InterPro" id="IPR002999">
    <property type="entry name" value="Tudor"/>
</dbReference>
<feature type="compositionally biased region" description="Low complexity" evidence="2">
    <location>
        <begin position="503"/>
        <end position="513"/>
    </location>
</feature>
<feature type="compositionally biased region" description="Polar residues" evidence="2">
    <location>
        <begin position="595"/>
        <end position="606"/>
    </location>
</feature>
<dbReference type="InterPro" id="IPR036612">
    <property type="entry name" value="KH_dom_type_1_sf"/>
</dbReference>
<dbReference type="PANTHER" id="PTHR22948:SF29">
    <property type="entry name" value="FI02030P-RELATED"/>
    <property type="match status" value="1"/>
</dbReference>
<dbReference type="PROSITE" id="PS50304">
    <property type="entry name" value="TUDOR"/>
    <property type="match status" value="1"/>
</dbReference>
<dbReference type="SUPFAM" id="SSF63748">
    <property type="entry name" value="Tudor/PWWP/MBT"/>
    <property type="match status" value="1"/>
</dbReference>
<evidence type="ECO:0000256" key="2">
    <source>
        <dbReference type="SAM" id="MobiDB-lite"/>
    </source>
</evidence>
<feature type="domain" description="Tudor" evidence="4">
    <location>
        <begin position="317"/>
        <end position="382"/>
    </location>
</feature>
<dbReference type="InterPro" id="IPR047380">
    <property type="entry name" value="TDRD2-like_tudor"/>
</dbReference>
<organism evidence="5">
    <name type="scientific">Musca domestica</name>
    <name type="common">House fly</name>
    <dbReference type="NCBI Taxonomy" id="7370"/>
    <lineage>
        <taxon>Eukaryota</taxon>
        <taxon>Metazoa</taxon>
        <taxon>Ecdysozoa</taxon>
        <taxon>Arthropoda</taxon>
        <taxon>Hexapoda</taxon>
        <taxon>Insecta</taxon>
        <taxon>Pterygota</taxon>
        <taxon>Neoptera</taxon>
        <taxon>Endopterygota</taxon>
        <taxon>Diptera</taxon>
        <taxon>Brachycera</taxon>
        <taxon>Muscomorpha</taxon>
        <taxon>Muscoidea</taxon>
        <taxon>Muscidae</taxon>
        <taxon>Musca</taxon>
    </lineage>
</organism>
<evidence type="ECO:0000256" key="3">
    <source>
        <dbReference type="SAM" id="Phobius"/>
    </source>
</evidence>
<dbReference type="InterPro" id="IPR004088">
    <property type="entry name" value="KH_dom_type_1"/>
</dbReference>
<dbReference type="KEGG" id="mde:101898772"/>
<dbReference type="InterPro" id="IPR035437">
    <property type="entry name" value="SNase_OB-fold_sf"/>
</dbReference>
<dbReference type="SUPFAM" id="SSF54791">
    <property type="entry name" value="Eukaryotic type KH-domain (KH-domain type I)"/>
    <property type="match status" value="2"/>
</dbReference>
<dbReference type="SMART" id="SM00322">
    <property type="entry name" value="KH"/>
    <property type="match status" value="2"/>
</dbReference>